<feature type="region of interest" description="Disordered" evidence="1">
    <location>
        <begin position="69"/>
        <end position="146"/>
    </location>
</feature>
<protein>
    <submittedName>
        <fullName evidence="2">Uncharacterized protein</fullName>
    </submittedName>
</protein>
<sequence length="146" mass="14878">MSPVVITQGPAVPAVRARVRRRTRARSARGPGAAGAAPVPSAPRSTWPSPRRACSALATSTPALWTTASAGALPGGARKQLPDALPAPCAPAPRHIRRPAPGPPAAPARKARSTAAPLKPTPRRGILLPHTATAHTAHAKQTSPRG</sequence>
<dbReference type="Proteomes" id="UP001154114">
    <property type="component" value="Chromosome 15"/>
</dbReference>
<gene>
    <name evidence="2" type="ORF">CINC_LOCUS3678</name>
</gene>
<proteinExistence type="predicted"/>
<reference evidence="2" key="1">
    <citation type="submission" date="2021-12" db="EMBL/GenBank/DDBJ databases">
        <authorList>
            <person name="King R."/>
        </authorList>
    </citation>
    <scope>NUCLEOTIDE SEQUENCE</scope>
</reference>
<accession>A0A9N8Q0J4</accession>
<evidence type="ECO:0000313" key="2">
    <source>
        <dbReference type="EMBL" id="CAD0202010.1"/>
    </source>
</evidence>
<dbReference type="AlphaFoldDB" id="A0A9N8Q0J4"/>
<feature type="compositionally biased region" description="Basic residues" evidence="1">
    <location>
        <begin position="17"/>
        <end position="27"/>
    </location>
</feature>
<evidence type="ECO:0000313" key="3">
    <source>
        <dbReference type="Proteomes" id="UP001154114"/>
    </source>
</evidence>
<organism evidence="2 3">
    <name type="scientific">Chrysodeixis includens</name>
    <name type="common">Soybean looper</name>
    <name type="synonym">Pseudoplusia includens</name>
    <dbReference type="NCBI Taxonomy" id="689277"/>
    <lineage>
        <taxon>Eukaryota</taxon>
        <taxon>Metazoa</taxon>
        <taxon>Ecdysozoa</taxon>
        <taxon>Arthropoda</taxon>
        <taxon>Hexapoda</taxon>
        <taxon>Insecta</taxon>
        <taxon>Pterygota</taxon>
        <taxon>Neoptera</taxon>
        <taxon>Endopterygota</taxon>
        <taxon>Lepidoptera</taxon>
        <taxon>Glossata</taxon>
        <taxon>Ditrysia</taxon>
        <taxon>Noctuoidea</taxon>
        <taxon>Noctuidae</taxon>
        <taxon>Plusiinae</taxon>
        <taxon>Chrysodeixis</taxon>
    </lineage>
</organism>
<name>A0A9N8Q0J4_CHRIL</name>
<keyword evidence="3" id="KW-1185">Reference proteome</keyword>
<feature type="compositionally biased region" description="Low complexity" evidence="1">
    <location>
        <begin position="28"/>
        <end position="45"/>
    </location>
</feature>
<dbReference type="EMBL" id="LR824018">
    <property type="protein sequence ID" value="CAD0202010.1"/>
    <property type="molecule type" value="Genomic_DNA"/>
</dbReference>
<feature type="region of interest" description="Disordered" evidence="1">
    <location>
        <begin position="1"/>
        <end position="53"/>
    </location>
</feature>
<evidence type="ECO:0000256" key="1">
    <source>
        <dbReference type="SAM" id="MobiDB-lite"/>
    </source>
</evidence>